<accession>A0A061F495</accession>
<dbReference type="HOGENOM" id="CLU_2089197_0_0_1"/>
<protein>
    <submittedName>
        <fullName evidence="1">Uncharacterized protein</fullName>
    </submittedName>
</protein>
<dbReference type="InParanoid" id="A0A061F495"/>
<sequence length="117" mass="13936">MESDDKSGGLILMWHEDYFSVEDHLCHKNYILAMDKIMGRYDIWWCMGGDFNYVCGDDERIVEIQELEMQWQQDGVESGVKEDVMRKRIELWLLYRDEEFFVNTTYGLFKVGNGRSS</sequence>
<dbReference type="Proteomes" id="UP000026915">
    <property type="component" value="Chromosome 5"/>
</dbReference>
<evidence type="ECO:0000313" key="2">
    <source>
        <dbReference type="Proteomes" id="UP000026915"/>
    </source>
</evidence>
<gene>
    <name evidence="1" type="ORF">TCM_024781</name>
</gene>
<organism evidence="1 2">
    <name type="scientific">Theobroma cacao</name>
    <name type="common">Cacao</name>
    <name type="synonym">Cocoa</name>
    <dbReference type="NCBI Taxonomy" id="3641"/>
    <lineage>
        <taxon>Eukaryota</taxon>
        <taxon>Viridiplantae</taxon>
        <taxon>Streptophyta</taxon>
        <taxon>Embryophyta</taxon>
        <taxon>Tracheophyta</taxon>
        <taxon>Spermatophyta</taxon>
        <taxon>Magnoliopsida</taxon>
        <taxon>eudicotyledons</taxon>
        <taxon>Gunneridae</taxon>
        <taxon>Pentapetalae</taxon>
        <taxon>rosids</taxon>
        <taxon>malvids</taxon>
        <taxon>Malvales</taxon>
        <taxon>Malvaceae</taxon>
        <taxon>Byttnerioideae</taxon>
        <taxon>Theobroma</taxon>
    </lineage>
</organism>
<keyword evidence="2" id="KW-1185">Reference proteome</keyword>
<dbReference type="Gramene" id="EOY09354">
    <property type="protein sequence ID" value="EOY09354"/>
    <property type="gene ID" value="TCM_024781"/>
</dbReference>
<reference evidence="1 2" key="1">
    <citation type="journal article" date="2013" name="Genome Biol.">
        <title>The genome sequence of the most widely cultivated cacao type and its use to identify candidate genes regulating pod color.</title>
        <authorList>
            <person name="Motamayor J.C."/>
            <person name="Mockaitis K."/>
            <person name="Schmutz J."/>
            <person name="Haiminen N."/>
            <person name="Iii D.L."/>
            <person name="Cornejo O."/>
            <person name="Findley S.D."/>
            <person name="Zheng P."/>
            <person name="Utro F."/>
            <person name="Royaert S."/>
            <person name="Saski C."/>
            <person name="Jenkins J."/>
            <person name="Podicheti R."/>
            <person name="Zhao M."/>
            <person name="Scheffler B.E."/>
            <person name="Stack J.C."/>
            <person name="Feltus F.A."/>
            <person name="Mustiga G.M."/>
            <person name="Amores F."/>
            <person name="Phillips W."/>
            <person name="Marelli J.P."/>
            <person name="May G.D."/>
            <person name="Shapiro H."/>
            <person name="Ma J."/>
            <person name="Bustamante C.D."/>
            <person name="Schnell R.J."/>
            <person name="Main D."/>
            <person name="Gilbert D."/>
            <person name="Parida L."/>
            <person name="Kuhn D.N."/>
        </authorList>
    </citation>
    <scope>NUCLEOTIDE SEQUENCE [LARGE SCALE GENOMIC DNA]</scope>
    <source>
        <strain evidence="2">cv. Matina 1-6</strain>
    </source>
</reference>
<proteinExistence type="predicted"/>
<evidence type="ECO:0000313" key="1">
    <source>
        <dbReference type="EMBL" id="EOY09354.1"/>
    </source>
</evidence>
<dbReference type="AlphaFoldDB" id="A0A061F495"/>
<name>A0A061F495_THECC</name>
<dbReference type="EMBL" id="CM001883">
    <property type="protein sequence ID" value="EOY09354.1"/>
    <property type="molecule type" value="Genomic_DNA"/>
</dbReference>